<protein>
    <submittedName>
        <fullName evidence="1">Unplaced genomic scaffold GYMLUscaffold_45, whole genome shotgun sequence</fullName>
    </submittedName>
</protein>
<reference evidence="1 2" key="1">
    <citation type="submission" date="2014-04" db="EMBL/GenBank/DDBJ databases">
        <title>Evolutionary Origins and Diversification of the Mycorrhizal Mutualists.</title>
        <authorList>
            <consortium name="DOE Joint Genome Institute"/>
            <consortium name="Mycorrhizal Genomics Consortium"/>
            <person name="Kohler A."/>
            <person name="Kuo A."/>
            <person name="Nagy L.G."/>
            <person name="Floudas D."/>
            <person name="Copeland A."/>
            <person name="Barry K.W."/>
            <person name="Cichocki N."/>
            <person name="Veneault-Fourrey C."/>
            <person name="LaButti K."/>
            <person name="Lindquist E.A."/>
            <person name="Lipzen A."/>
            <person name="Lundell T."/>
            <person name="Morin E."/>
            <person name="Murat C."/>
            <person name="Riley R."/>
            <person name="Ohm R."/>
            <person name="Sun H."/>
            <person name="Tunlid A."/>
            <person name="Henrissat B."/>
            <person name="Grigoriev I.V."/>
            <person name="Hibbett D.S."/>
            <person name="Martin F."/>
        </authorList>
    </citation>
    <scope>NUCLEOTIDE SEQUENCE [LARGE SCALE GENOMIC DNA]</scope>
    <source>
        <strain evidence="1 2">FD-317 M1</strain>
    </source>
</reference>
<proteinExistence type="predicted"/>
<evidence type="ECO:0000313" key="1">
    <source>
        <dbReference type="EMBL" id="KIK57046.1"/>
    </source>
</evidence>
<dbReference type="HOGENOM" id="CLU_1669568_0_0_1"/>
<dbReference type="Proteomes" id="UP000053593">
    <property type="component" value="Unassembled WGS sequence"/>
</dbReference>
<dbReference type="AlphaFoldDB" id="A0A0D0BPR2"/>
<sequence>MYHTNFDLYLIIIRLAGPKNVNGPTGTMDEYSIVVYRIAGASPYLRTSEISPKSFDLDGANSGILTQRLLLGLCAQEVQEAAYKLSFLPLHSVPSVQRIAVSKESRFDASRDQLYVRTVYMSLQTDCETDCDNEKSQYFSLKRAIVSLTIGNYDTGSA</sequence>
<organism evidence="1 2">
    <name type="scientific">Collybiopsis luxurians FD-317 M1</name>
    <dbReference type="NCBI Taxonomy" id="944289"/>
    <lineage>
        <taxon>Eukaryota</taxon>
        <taxon>Fungi</taxon>
        <taxon>Dikarya</taxon>
        <taxon>Basidiomycota</taxon>
        <taxon>Agaricomycotina</taxon>
        <taxon>Agaricomycetes</taxon>
        <taxon>Agaricomycetidae</taxon>
        <taxon>Agaricales</taxon>
        <taxon>Marasmiineae</taxon>
        <taxon>Omphalotaceae</taxon>
        <taxon>Collybiopsis</taxon>
        <taxon>Collybiopsis luxurians</taxon>
    </lineage>
</organism>
<gene>
    <name evidence="1" type="ORF">GYMLUDRAFT_46668</name>
</gene>
<keyword evidence="2" id="KW-1185">Reference proteome</keyword>
<accession>A0A0D0BPR2</accession>
<evidence type="ECO:0000313" key="2">
    <source>
        <dbReference type="Proteomes" id="UP000053593"/>
    </source>
</evidence>
<dbReference type="EMBL" id="KN834793">
    <property type="protein sequence ID" value="KIK57046.1"/>
    <property type="molecule type" value="Genomic_DNA"/>
</dbReference>
<name>A0A0D0BPR2_9AGAR</name>